<dbReference type="NCBIfam" id="NF047353">
    <property type="entry name" value="tube_lmo2291"/>
    <property type="match status" value="1"/>
</dbReference>
<evidence type="ECO:0000313" key="1">
    <source>
        <dbReference type="EMBL" id="TCS77644.1"/>
    </source>
</evidence>
<organism evidence="1 2">
    <name type="scientific">Pectinatus cerevisiiphilus</name>
    <dbReference type="NCBI Taxonomy" id="86956"/>
    <lineage>
        <taxon>Bacteria</taxon>
        <taxon>Bacillati</taxon>
        <taxon>Bacillota</taxon>
        <taxon>Negativicutes</taxon>
        <taxon>Selenomonadales</taxon>
        <taxon>Selenomonadaceae</taxon>
        <taxon>Pectinatus</taxon>
    </lineage>
</organism>
<dbReference type="Pfam" id="PF06199">
    <property type="entry name" value="Phage_tail_2"/>
    <property type="match status" value="1"/>
</dbReference>
<dbReference type="RefSeq" id="WP_132550680.1">
    <property type="nucleotide sequence ID" value="NZ_SMAA01000014.1"/>
</dbReference>
<dbReference type="OrthoDB" id="1624284at2"/>
<dbReference type="Proteomes" id="UP000295188">
    <property type="component" value="Unassembled WGS sequence"/>
</dbReference>
<name>A0A4R3K4E4_9FIRM</name>
<dbReference type="Gene3D" id="4.10.410.40">
    <property type="match status" value="1"/>
</dbReference>
<reference evidence="1 2" key="1">
    <citation type="submission" date="2019-03" db="EMBL/GenBank/DDBJ databases">
        <title>Genomic Encyclopedia of Type Strains, Phase IV (KMG-IV): sequencing the most valuable type-strain genomes for metagenomic binning, comparative biology and taxonomic classification.</title>
        <authorList>
            <person name="Goeker M."/>
        </authorList>
    </citation>
    <scope>NUCLEOTIDE SEQUENCE [LARGE SCALE GENOMIC DNA]</scope>
    <source>
        <strain evidence="1 2">DSM 20467</strain>
    </source>
</reference>
<proteinExistence type="predicted"/>
<accession>A0A4R3K4E4</accession>
<comment type="caution">
    <text evidence="1">The sequence shown here is derived from an EMBL/GenBank/DDBJ whole genome shotgun (WGS) entry which is preliminary data.</text>
</comment>
<dbReference type="EMBL" id="SMAA01000014">
    <property type="protein sequence ID" value="TCS77644.1"/>
    <property type="molecule type" value="Genomic_DNA"/>
</dbReference>
<sequence length="163" mass="17169">MTTTLENITLPSNPDISAAEVGKDFLLYVNTGTMALPEWQMIGGQRNSGLSRQAESIDVSHKTSGGWSATKAGLRSWSIDLSGLVLLQDIGVRALSTAFESSKDVHLKLAYPDRSYRTGWASVTEFSIDIPHDGAATLTGKLSGNGALTALTKAANGTEGIDG</sequence>
<gene>
    <name evidence="1" type="ORF">EDC37_11445</name>
</gene>
<dbReference type="AlphaFoldDB" id="A0A4R3K4E4"/>
<protein>
    <submittedName>
        <fullName evidence="1">TP901-1 family phage major tail protein</fullName>
    </submittedName>
</protein>
<dbReference type="InterPro" id="IPR011855">
    <property type="entry name" value="Phgtail_TP901_1"/>
</dbReference>
<evidence type="ECO:0000313" key="2">
    <source>
        <dbReference type="Proteomes" id="UP000295188"/>
    </source>
</evidence>
<keyword evidence="2" id="KW-1185">Reference proteome</keyword>